<dbReference type="eggNOG" id="ENOG502T7T8">
    <property type="taxonomic scope" value="Eukaryota"/>
</dbReference>
<organism evidence="2 3">
    <name type="scientific">Danaus plexippus plexippus</name>
    <dbReference type="NCBI Taxonomy" id="278856"/>
    <lineage>
        <taxon>Eukaryota</taxon>
        <taxon>Metazoa</taxon>
        <taxon>Ecdysozoa</taxon>
        <taxon>Arthropoda</taxon>
        <taxon>Hexapoda</taxon>
        <taxon>Insecta</taxon>
        <taxon>Pterygota</taxon>
        <taxon>Neoptera</taxon>
        <taxon>Endopterygota</taxon>
        <taxon>Lepidoptera</taxon>
        <taxon>Glossata</taxon>
        <taxon>Ditrysia</taxon>
        <taxon>Papilionoidea</taxon>
        <taxon>Nymphalidae</taxon>
        <taxon>Danainae</taxon>
        <taxon>Danaini</taxon>
        <taxon>Danaina</taxon>
        <taxon>Danaus</taxon>
        <taxon>Danaus</taxon>
    </lineage>
</organism>
<keyword evidence="1" id="KW-0732">Signal</keyword>
<feature type="chain" id="PRO_5011111769" evidence="1">
    <location>
        <begin position="25"/>
        <end position="116"/>
    </location>
</feature>
<keyword evidence="3" id="KW-1185">Reference proteome</keyword>
<reference evidence="2 3" key="1">
    <citation type="journal article" date="2011" name="Cell">
        <title>The monarch butterfly genome yields insights into long-distance migration.</title>
        <authorList>
            <person name="Zhan S."/>
            <person name="Merlin C."/>
            <person name="Boore J.L."/>
            <person name="Reppert S.M."/>
        </authorList>
    </citation>
    <scope>NUCLEOTIDE SEQUENCE [LARGE SCALE GENOMIC DNA]</scope>
    <source>
        <strain evidence="2">F-2</strain>
    </source>
</reference>
<name>A0A212FE81_DANPL</name>
<evidence type="ECO:0000256" key="1">
    <source>
        <dbReference type="SAM" id="SignalP"/>
    </source>
</evidence>
<dbReference type="Proteomes" id="UP000007151">
    <property type="component" value="Unassembled WGS sequence"/>
</dbReference>
<evidence type="ECO:0000313" key="3">
    <source>
        <dbReference type="Proteomes" id="UP000007151"/>
    </source>
</evidence>
<evidence type="ECO:0000313" key="2">
    <source>
        <dbReference type="EMBL" id="OWR52075.1"/>
    </source>
</evidence>
<protein>
    <submittedName>
        <fullName evidence="2">Seminal fluid protein HACP040</fullName>
    </submittedName>
</protein>
<dbReference type="AlphaFoldDB" id="A0A212FE81"/>
<gene>
    <name evidence="2" type="ORF">KGM_208193</name>
</gene>
<dbReference type="KEGG" id="dpl:KGM_208193"/>
<dbReference type="EMBL" id="AGBW02008963">
    <property type="protein sequence ID" value="OWR52075.1"/>
    <property type="molecule type" value="Genomic_DNA"/>
</dbReference>
<accession>A0A212FE81</accession>
<feature type="signal peptide" evidence="1">
    <location>
        <begin position="1"/>
        <end position="24"/>
    </location>
</feature>
<comment type="caution">
    <text evidence="2">The sequence shown here is derived from an EMBL/GenBank/DDBJ whole genome shotgun (WGS) entry which is preliminary data.</text>
</comment>
<sequence length="116" mass="13227">MAGTKLCVCVLSVSLCVYVCRVLGVPQFFEDPTKFFKPLQLDQVHRGSFNITDCVKELINCWEYIRIDYACSNRFILESLCGVIFIECDEFDGWNESEGLYMLSDALAHSPQSCSY</sequence>
<proteinExistence type="predicted"/>
<dbReference type="InParanoid" id="A0A212FE81"/>